<dbReference type="PANTHER" id="PTHR47894:SF1">
    <property type="entry name" value="HTH-TYPE TRANSCRIPTIONAL REGULATOR VQSM"/>
    <property type="match status" value="1"/>
</dbReference>
<keyword evidence="3" id="KW-0804">Transcription</keyword>
<dbReference type="SUPFAM" id="SSF46689">
    <property type="entry name" value="Homeodomain-like"/>
    <property type="match status" value="1"/>
</dbReference>
<dbReference type="InterPro" id="IPR018060">
    <property type="entry name" value="HTH_AraC"/>
</dbReference>
<dbReference type="Proteomes" id="UP000184520">
    <property type="component" value="Unassembled WGS sequence"/>
</dbReference>
<reference evidence="7" key="1">
    <citation type="submission" date="2016-11" db="EMBL/GenBank/DDBJ databases">
        <authorList>
            <person name="Varghese N."/>
            <person name="Submissions S."/>
        </authorList>
    </citation>
    <scope>NUCLEOTIDE SEQUENCE [LARGE SCALE GENOMIC DNA]</scope>
    <source>
        <strain evidence="7">CGMCC 1.8995</strain>
    </source>
</reference>
<dbReference type="SMART" id="SM00342">
    <property type="entry name" value="HTH_ARAC"/>
    <property type="match status" value="1"/>
</dbReference>
<dbReference type="PROSITE" id="PS01124">
    <property type="entry name" value="HTH_ARAC_FAMILY_2"/>
    <property type="match status" value="1"/>
</dbReference>
<evidence type="ECO:0000256" key="2">
    <source>
        <dbReference type="ARBA" id="ARBA00023125"/>
    </source>
</evidence>
<dbReference type="Gene3D" id="1.10.3210.10">
    <property type="entry name" value="Hypothetical protein af1432"/>
    <property type="match status" value="1"/>
</dbReference>
<evidence type="ECO:0000259" key="4">
    <source>
        <dbReference type="PROSITE" id="PS01124"/>
    </source>
</evidence>
<name>A0A1M5GH64_9ALTE</name>
<evidence type="ECO:0000259" key="5">
    <source>
        <dbReference type="PROSITE" id="PS51833"/>
    </source>
</evidence>
<evidence type="ECO:0000313" key="6">
    <source>
        <dbReference type="EMBL" id="SHG03028.1"/>
    </source>
</evidence>
<accession>A0A1M5GH64</accession>
<feature type="domain" description="HTH araC/xylS-type" evidence="4">
    <location>
        <begin position="223"/>
        <end position="324"/>
    </location>
</feature>
<dbReference type="InterPro" id="IPR009057">
    <property type="entry name" value="Homeodomain-like_sf"/>
</dbReference>
<dbReference type="STRING" id="634436.SAMN05216361_1015"/>
<dbReference type="Gene3D" id="1.10.10.60">
    <property type="entry name" value="Homeodomain-like"/>
    <property type="match status" value="1"/>
</dbReference>
<feature type="domain" description="HDOD" evidence="5">
    <location>
        <begin position="344"/>
        <end position="539"/>
    </location>
</feature>
<dbReference type="GO" id="GO:0005829">
    <property type="term" value="C:cytosol"/>
    <property type="evidence" value="ECO:0007669"/>
    <property type="project" value="TreeGrafter"/>
</dbReference>
<dbReference type="GO" id="GO:0003700">
    <property type="term" value="F:DNA-binding transcription factor activity"/>
    <property type="evidence" value="ECO:0007669"/>
    <property type="project" value="InterPro"/>
</dbReference>
<dbReference type="OrthoDB" id="9770715at2"/>
<keyword evidence="2" id="KW-0238">DNA-binding</keyword>
<evidence type="ECO:0000256" key="3">
    <source>
        <dbReference type="ARBA" id="ARBA00023163"/>
    </source>
</evidence>
<proteinExistence type="predicted"/>
<sequence>MTYTGTFWSAVLRALLSLRRDKQLNTKDDEQVVALLPRVESNEVTAQQLAQLCDMLVAENTALTGQSLLGYLDFNKMGAVHCYASLSKDIRSALSASENITQAWFQPEETLQLCTDDNVATLVLKHTLPVSLVPFQIAFFLLLFRHLAGRDFEFTAIDVPTNDNLALLTPISRAPISVTEQQTELRLSFNADWLDRQSFFHSPNLQQVLARNFQQYAHQDSENSLLVTLLKAFDTYHQPARIRAEGIAEKLNMNMSTFRRTLRNDDISFSAVLKGYIHEKSVHYLLSGKKVDDVTDLLGFSDRRAFDRSFKEFTGVSPGQLRQIGSRLRFQRGNQALLEVSDNLPPLPETINQIIQLPEEQQTVGKLVALIASDPVFQAHIMGKASRAVYGTTPVSLQQAIGRNLGVSQVRHLAVLFAAQQFLTVQSVHPDVAKLIDAMLLSHTLFQALFANEYSEAQNDILNQVVMFGPLSLLLIFHAEHISSETLYAQWSQSVSFEAFVQQLDAEFNVCLYGASSLLLINWGITSEVNQMLWQLCRGGESLMQQRILLCHQMAFNSLFFDSDVSTLSDISQEQGLSAAQLSAMQAVLEKW</sequence>
<dbReference type="PROSITE" id="PS51833">
    <property type="entry name" value="HDOD"/>
    <property type="match status" value="1"/>
</dbReference>
<keyword evidence="7" id="KW-1185">Reference proteome</keyword>
<dbReference type="GO" id="GO:0000976">
    <property type="term" value="F:transcription cis-regulatory region binding"/>
    <property type="evidence" value="ECO:0007669"/>
    <property type="project" value="TreeGrafter"/>
</dbReference>
<dbReference type="SUPFAM" id="SSF109604">
    <property type="entry name" value="HD-domain/PDEase-like"/>
    <property type="match status" value="1"/>
</dbReference>
<dbReference type="AlphaFoldDB" id="A0A1M5GH64"/>
<dbReference type="PANTHER" id="PTHR47894">
    <property type="entry name" value="HTH-TYPE TRANSCRIPTIONAL REGULATOR GADX"/>
    <property type="match status" value="1"/>
</dbReference>
<gene>
    <name evidence="6" type="ORF">SAMN05216361_1015</name>
</gene>
<organism evidence="6 7">
    <name type="scientific">Marisediminitalea aggregata</name>
    <dbReference type="NCBI Taxonomy" id="634436"/>
    <lineage>
        <taxon>Bacteria</taxon>
        <taxon>Pseudomonadati</taxon>
        <taxon>Pseudomonadota</taxon>
        <taxon>Gammaproteobacteria</taxon>
        <taxon>Alteromonadales</taxon>
        <taxon>Alteromonadaceae</taxon>
        <taxon>Marisediminitalea</taxon>
    </lineage>
</organism>
<dbReference type="Pfam" id="PF12833">
    <property type="entry name" value="HTH_18"/>
    <property type="match status" value="1"/>
</dbReference>
<keyword evidence="1" id="KW-0805">Transcription regulation</keyword>
<evidence type="ECO:0000313" key="7">
    <source>
        <dbReference type="Proteomes" id="UP000184520"/>
    </source>
</evidence>
<dbReference type="EMBL" id="FQWD01000002">
    <property type="protein sequence ID" value="SHG03028.1"/>
    <property type="molecule type" value="Genomic_DNA"/>
</dbReference>
<dbReference type="InterPro" id="IPR013976">
    <property type="entry name" value="HDOD"/>
</dbReference>
<evidence type="ECO:0000256" key="1">
    <source>
        <dbReference type="ARBA" id="ARBA00023015"/>
    </source>
</evidence>
<protein>
    <submittedName>
        <fullName evidence="6">Helix-turn-helix domain-containing protein</fullName>
    </submittedName>
</protein>
<dbReference type="RefSeq" id="WP_073318909.1">
    <property type="nucleotide sequence ID" value="NZ_FQWD01000002.1"/>
</dbReference>